<dbReference type="GO" id="GO:0080155">
    <property type="term" value="P:regulation of double fertilization forming a zygote and endosperm"/>
    <property type="evidence" value="ECO:0007669"/>
    <property type="project" value="UniProtKB-ARBA"/>
</dbReference>
<evidence type="ECO:0000259" key="11">
    <source>
        <dbReference type="Pfam" id="PF05617"/>
    </source>
</evidence>
<keyword evidence="5" id="KW-0278">Fertilization</keyword>
<evidence type="ECO:0000256" key="2">
    <source>
        <dbReference type="ARBA" id="ARBA00004613"/>
    </source>
</evidence>
<dbReference type="Pfam" id="PF05617">
    <property type="entry name" value="Prolamin_like"/>
    <property type="match status" value="1"/>
</dbReference>
<dbReference type="InterPro" id="IPR044711">
    <property type="entry name" value="EC11-15"/>
</dbReference>
<sequence length="154" mass="16802">MSYSSKVLLLALMACSISITPSMFMARPINSKSSTLMGRLKLEDEEGDNSLLATCWESLFELRSCTGEVILFFLNGETYLGPSCCRAIRTIEHHCWPSMLGSLGYTAEEGDILRGYCDAADEHDDSGGYGYPQPPSPPHLVNSTTNSSSHVLTP</sequence>
<reference evidence="13" key="1">
    <citation type="journal article" date="2014" name="Science">
        <title>The coffee genome provides insight into the convergent evolution of caffeine biosynthesis.</title>
        <authorList>
            <person name="Denoeud F."/>
            <person name="Carretero-Paulet L."/>
            <person name="Dereeper A."/>
            <person name="Droc G."/>
            <person name="Guyot R."/>
            <person name="Pietrella M."/>
            <person name="Zheng C."/>
            <person name="Alberti A."/>
            <person name="Anthony F."/>
            <person name="Aprea G."/>
            <person name="Aury J.M."/>
            <person name="Bento P."/>
            <person name="Bernard M."/>
            <person name="Bocs S."/>
            <person name="Campa C."/>
            <person name="Cenci A."/>
            <person name="Combes M.C."/>
            <person name="Crouzillat D."/>
            <person name="Da Silva C."/>
            <person name="Daddiego L."/>
            <person name="De Bellis F."/>
            <person name="Dussert S."/>
            <person name="Garsmeur O."/>
            <person name="Gayraud T."/>
            <person name="Guignon V."/>
            <person name="Jahn K."/>
            <person name="Jamilloux V."/>
            <person name="Joet T."/>
            <person name="Labadie K."/>
            <person name="Lan T."/>
            <person name="Leclercq J."/>
            <person name="Lepelley M."/>
            <person name="Leroy T."/>
            <person name="Li L.T."/>
            <person name="Librado P."/>
            <person name="Lopez L."/>
            <person name="Munoz A."/>
            <person name="Noel B."/>
            <person name="Pallavicini A."/>
            <person name="Perrotta G."/>
            <person name="Poncet V."/>
            <person name="Pot D."/>
            <person name="Priyono X."/>
            <person name="Rigoreau M."/>
            <person name="Rouard M."/>
            <person name="Rozas J."/>
            <person name="Tranchant-Dubreuil C."/>
            <person name="VanBuren R."/>
            <person name="Zhang Q."/>
            <person name="Andrade A.C."/>
            <person name="Argout X."/>
            <person name="Bertrand B."/>
            <person name="de Kochko A."/>
            <person name="Graziosi G."/>
            <person name="Henry R.J."/>
            <person name="Jayarama X."/>
            <person name="Ming R."/>
            <person name="Nagai C."/>
            <person name="Rounsley S."/>
            <person name="Sankoff D."/>
            <person name="Giuliano G."/>
            <person name="Albert V.A."/>
            <person name="Wincker P."/>
            <person name="Lashermes P."/>
        </authorList>
    </citation>
    <scope>NUCLEOTIDE SEQUENCE [LARGE SCALE GENOMIC DNA]</scope>
    <source>
        <strain evidence="13">cv. DH200-94</strain>
    </source>
</reference>
<gene>
    <name evidence="12" type="ORF">GSCOC_T00037505001</name>
</gene>
<feature type="compositionally biased region" description="Polar residues" evidence="9">
    <location>
        <begin position="141"/>
        <end position="154"/>
    </location>
</feature>
<evidence type="ECO:0000256" key="10">
    <source>
        <dbReference type="SAM" id="SignalP"/>
    </source>
</evidence>
<comment type="subcellular location">
    <subcellularLocation>
        <location evidence="1">Cytoplasmic vesicle</location>
    </subcellularLocation>
    <subcellularLocation>
        <location evidence="2">Secreted</location>
    </subcellularLocation>
</comment>
<evidence type="ECO:0000313" key="12">
    <source>
        <dbReference type="EMBL" id="CDP12837.1"/>
    </source>
</evidence>
<evidence type="ECO:0000256" key="3">
    <source>
        <dbReference type="ARBA" id="ARBA00022525"/>
    </source>
</evidence>
<keyword evidence="3" id="KW-0964">Secreted</keyword>
<dbReference type="GO" id="GO:0005576">
    <property type="term" value="C:extracellular region"/>
    <property type="evidence" value="ECO:0007669"/>
    <property type="project" value="UniProtKB-SubCell"/>
</dbReference>
<evidence type="ECO:0000256" key="5">
    <source>
        <dbReference type="ARBA" id="ARBA00023279"/>
    </source>
</evidence>
<evidence type="ECO:0000256" key="6">
    <source>
        <dbReference type="ARBA" id="ARBA00023329"/>
    </source>
</evidence>
<dbReference type="Gramene" id="CDP12837">
    <property type="protein sequence ID" value="CDP12837"/>
    <property type="gene ID" value="GSCOC_T00037505001"/>
</dbReference>
<dbReference type="PhylomeDB" id="A0A068UX18"/>
<dbReference type="InParanoid" id="A0A068UX18"/>
<feature type="signal peptide" evidence="10">
    <location>
        <begin position="1"/>
        <end position="22"/>
    </location>
</feature>
<dbReference type="STRING" id="49390.A0A068UX18"/>
<dbReference type="PANTHER" id="PTHR35293">
    <property type="entry name" value="EGG CELL-SECRETED PROTEIN 1.5"/>
    <property type="match status" value="1"/>
</dbReference>
<feature type="domain" description="Prolamin-like" evidence="11">
    <location>
        <begin position="54"/>
        <end position="118"/>
    </location>
</feature>
<dbReference type="GO" id="GO:2000008">
    <property type="term" value="P:regulation of protein localization to cell surface"/>
    <property type="evidence" value="ECO:0007669"/>
    <property type="project" value="UniProtKB-ARBA"/>
</dbReference>
<comment type="function">
    <text evidence="7">Involved in the regulation of gamete interactions during the double fertilization and to prevent multiple-pollen tube attraction; mediates the redistribution of the gamete fusogen HAP2/GCS1 to the cell surface after secretion upon sperm arrival.</text>
</comment>
<keyword evidence="4 10" id="KW-0732">Signal</keyword>
<evidence type="ECO:0000313" key="13">
    <source>
        <dbReference type="Proteomes" id="UP000295252"/>
    </source>
</evidence>
<evidence type="ECO:0000256" key="7">
    <source>
        <dbReference type="ARBA" id="ARBA00034457"/>
    </source>
</evidence>
<dbReference type="OMA" id="DCCGAIR"/>
<comment type="similarity">
    <text evidence="8">Belongs to the plant egg cell-secreted peptide family.</text>
</comment>
<accession>A0A068UX18</accession>
<dbReference type="InterPro" id="IPR008502">
    <property type="entry name" value="Prolamin-like"/>
</dbReference>
<evidence type="ECO:0000256" key="1">
    <source>
        <dbReference type="ARBA" id="ARBA00004541"/>
    </source>
</evidence>
<dbReference type="GO" id="GO:0009567">
    <property type="term" value="P:double fertilization forming a zygote and endosperm"/>
    <property type="evidence" value="ECO:0007669"/>
    <property type="project" value="InterPro"/>
</dbReference>
<dbReference type="GO" id="GO:0031410">
    <property type="term" value="C:cytoplasmic vesicle"/>
    <property type="evidence" value="ECO:0007669"/>
    <property type="project" value="UniProtKB-SubCell"/>
</dbReference>
<keyword evidence="6" id="KW-0968">Cytoplasmic vesicle</keyword>
<feature type="chain" id="PRO_5001655321" description="Prolamin-like domain-containing protein" evidence="10">
    <location>
        <begin position="23"/>
        <end position="154"/>
    </location>
</feature>
<dbReference type="PANTHER" id="PTHR35293:SF1">
    <property type="entry name" value="EGG CELL-SECRETED PROTEIN 1.5"/>
    <property type="match status" value="1"/>
</dbReference>
<keyword evidence="13" id="KW-1185">Reference proteome</keyword>
<evidence type="ECO:0000256" key="8">
    <source>
        <dbReference type="ARBA" id="ARBA00034484"/>
    </source>
</evidence>
<feature type="region of interest" description="Disordered" evidence="9">
    <location>
        <begin position="124"/>
        <end position="154"/>
    </location>
</feature>
<dbReference type="AlphaFoldDB" id="A0A068UX18"/>
<dbReference type="EMBL" id="HG739155">
    <property type="protein sequence ID" value="CDP12837.1"/>
    <property type="molecule type" value="Genomic_DNA"/>
</dbReference>
<evidence type="ECO:0000256" key="9">
    <source>
        <dbReference type="SAM" id="MobiDB-lite"/>
    </source>
</evidence>
<proteinExistence type="inferred from homology"/>
<protein>
    <recommendedName>
        <fullName evidence="11">Prolamin-like domain-containing protein</fullName>
    </recommendedName>
</protein>
<organism evidence="12 13">
    <name type="scientific">Coffea canephora</name>
    <name type="common">Robusta coffee</name>
    <dbReference type="NCBI Taxonomy" id="49390"/>
    <lineage>
        <taxon>Eukaryota</taxon>
        <taxon>Viridiplantae</taxon>
        <taxon>Streptophyta</taxon>
        <taxon>Embryophyta</taxon>
        <taxon>Tracheophyta</taxon>
        <taxon>Spermatophyta</taxon>
        <taxon>Magnoliopsida</taxon>
        <taxon>eudicotyledons</taxon>
        <taxon>Gunneridae</taxon>
        <taxon>Pentapetalae</taxon>
        <taxon>asterids</taxon>
        <taxon>lamiids</taxon>
        <taxon>Gentianales</taxon>
        <taxon>Rubiaceae</taxon>
        <taxon>Ixoroideae</taxon>
        <taxon>Gardenieae complex</taxon>
        <taxon>Bertiereae - Coffeeae clade</taxon>
        <taxon>Coffeeae</taxon>
        <taxon>Coffea</taxon>
    </lineage>
</organism>
<dbReference type="OrthoDB" id="776947at2759"/>
<name>A0A068UX18_COFCA</name>
<dbReference type="Proteomes" id="UP000295252">
    <property type="component" value="Chromosome IX"/>
</dbReference>
<evidence type="ECO:0000256" key="4">
    <source>
        <dbReference type="ARBA" id="ARBA00022729"/>
    </source>
</evidence>